<dbReference type="Proteomes" id="UP001320706">
    <property type="component" value="Unassembled WGS sequence"/>
</dbReference>
<proteinExistence type="predicted"/>
<evidence type="ECO:0000313" key="1">
    <source>
        <dbReference type="EMBL" id="KAK8209047.1"/>
    </source>
</evidence>
<name>A0ACC3SF87_9PEZI</name>
<reference evidence="1" key="1">
    <citation type="submission" date="2024-02" db="EMBL/GenBank/DDBJ databases">
        <title>Metagenome Assembled Genome of Zalaria obscura JY119.</title>
        <authorList>
            <person name="Vighnesh L."/>
            <person name="Jagadeeshwari U."/>
            <person name="Venkata Ramana C."/>
            <person name="Sasikala C."/>
        </authorList>
    </citation>
    <scope>NUCLEOTIDE SEQUENCE</scope>
    <source>
        <strain evidence="1">JY119</strain>
    </source>
</reference>
<gene>
    <name evidence="1" type="ORF">M8818_003740</name>
</gene>
<organism evidence="1 2">
    <name type="scientific">Zalaria obscura</name>
    <dbReference type="NCBI Taxonomy" id="2024903"/>
    <lineage>
        <taxon>Eukaryota</taxon>
        <taxon>Fungi</taxon>
        <taxon>Dikarya</taxon>
        <taxon>Ascomycota</taxon>
        <taxon>Pezizomycotina</taxon>
        <taxon>Dothideomycetes</taxon>
        <taxon>Dothideomycetidae</taxon>
        <taxon>Dothideales</taxon>
        <taxon>Zalariaceae</taxon>
        <taxon>Zalaria</taxon>
    </lineage>
</organism>
<sequence length="564" mass="60761">MANILEQLDNEVAKLFASWNLYTTLIALVLVAFVAYPIIFWEEPDTHPLLLARQAQPSPVRQPKESATYRSLEVPHGYPLKTGLNVKDAGAPRWAGGKDGDIRDVWREVMKGGGSGENAPPAGLIITVMGSDAAYEHDLKDISKEINIIGKHLQQIGAKKVAIYLANSIEYLSTIFACSFYGASPILLPYNLPPNVAFDLLKETEADTLIATAGSLPLSDLSNATGLRQVTWVVEKTSRHMDWSGNDDANGRIIVSVWHELVDDQKANASVDLPSNDQSPQPGSITTVWQEKHGGKSQIVEFTQRNLVSAIGALSSALPLRQRLNSADLVLPADSFSHTYVLCHTLAALFSHASLAINSVAGPGVDLSLAQRSVSPTVIIASAETLAALHQKEMGGISNSLQKFAHVNQSQAMSAGRMPTDNLLFKLLAPRQNAAGATPGKLRLIFTSERLGTDAPALSNTMLSDLRIFTRSRICYALTVPKVAGAVAQSNMFDYRMTNGDTKYSHFGVPLSSVEIKLVDKEDARVDGNTPEGEIVVRGPAVAGGEVKLGVQGKFKQDCTLAYA</sequence>
<evidence type="ECO:0000313" key="2">
    <source>
        <dbReference type="Proteomes" id="UP001320706"/>
    </source>
</evidence>
<comment type="caution">
    <text evidence="1">The sequence shown here is derived from an EMBL/GenBank/DDBJ whole genome shotgun (WGS) entry which is preliminary data.</text>
</comment>
<keyword evidence="2" id="KW-1185">Reference proteome</keyword>
<accession>A0ACC3SF87</accession>
<dbReference type="EMBL" id="JAMKPW020000017">
    <property type="protein sequence ID" value="KAK8209047.1"/>
    <property type="molecule type" value="Genomic_DNA"/>
</dbReference>
<protein>
    <submittedName>
        <fullName evidence="1">Uncharacterized protein</fullName>
    </submittedName>
</protein>